<proteinExistence type="predicted"/>
<feature type="region of interest" description="Disordered" evidence="1">
    <location>
        <begin position="91"/>
        <end position="123"/>
    </location>
</feature>
<evidence type="ECO:0000313" key="3">
    <source>
        <dbReference type="Proteomes" id="UP001470230"/>
    </source>
</evidence>
<comment type="caution">
    <text evidence="2">The sequence shown here is derived from an EMBL/GenBank/DDBJ whole genome shotgun (WGS) entry which is preliminary data.</text>
</comment>
<accession>A0ABR2ILT7</accession>
<sequence>MTLSYEEQILQDGEQVQLQEEEEEVLQNELQQYAEEEQQEFLGEEDDFEEGAVNTGTNELPFSLYERHKKTLDVYLNQKIKAANEINKEADKILRGNKGEQSPDNTTENPYEHPEEEEIDPESQHLAEEYRKQASEIVKYVDEINENIATIPPETYYGLLKAFGPSLLKNTEQIKQLNEKRESRCDNEHPERMTNDQLRESIVNLHETISNLDIDISNLRDDIDSLKKQYAIYQQKKKERELAAMTQHAKKSPARSQKSKTSVTPSPKKKTGKK</sequence>
<evidence type="ECO:0000256" key="1">
    <source>
        <dbReference type="SAM" id="MobiDB-lite"/>
    </source>
</evidence>
<protein>
    <submittedName>
        <fullName evidence="2">Uncharacterized protein</fullName>
    </submittedName>
</protein>
<dbReference type="Proteomes" id="UP001470230">
    <property type="component" value="Unassembled WGS sequence"/>
</dbReference>
<organism evidence="2 3">
    <name type="scientific">Tritrichomonas musculus</name>
    <dbReference type="NCBI Taxonomy" id="1915356"/>
    <lineage>
        <taxon>Eukaryota</taxon>
        <taxon>Metamonada</taxon>
        <taxon>Parabasalia</taxon>
        <taxon>Tritrichomonadida</taxon>
        <taxon>Tritrichomonadidae</taxon>
        <taxon>Tritrichomonas</taxon>
    </lineage>
</organism>
<keyword evidence="3" id="KW-1185">Reference proteome</keyword>
<gene>
    <name evidence="2" type="ORF">M9Y10_010353</name>
</gene>
<dbReference type="EMBL" id="JAPFFF010000016">
    <property type="protein sequence ID" value="KAK8864827.1"/>
    <property type="molecule type" value="Genomic_DNA"/>
</dbReference>
<reference evidence="2 3" key="1">
    <citation type="submission" date="2024-04" db="EMBL/GenBank/DDBJ databases">
        <title>Tritrichomonas musculus Genome.</title>
        <authorList>
            <person name="Alves-Ferreira E."/>
            <person name="Grigg M."/>
            <person name="Lorenzi H."/>
            <person name="Galac M."/>
        </authorList>
    </citation>
    <scope>NUCLEOTIDE SEQUENCE [LARGE SCALE GENOMIC DNA]</scope>
    <source>
        <strain evidence="2 3">EAF2021</strain>
    </source>
</reference>
<feature type="region of interest" description="Disordered" evidence="1">
    <location>
        <begin position="239"/>
        <end position="274"/>
    </location>
</feature>
<evidence type="ECO:0000313" key="2">
    <source>
        <dbReference type="EMBL" id="KAK8864827.1"/>
    </source>
</evidence>
<name>A0ABR2ILT7_9EUKA</name>